<dbReference type="RefSeq" id="WP_205363785.1">
    <property type="nucleotide sequence ID" value="NZ_JADKYB010000031.1"/>
</dbReference>
<organism evidence="1 2">
    <name type="scientific">Actinacidiphila acididurans</name>
    <dbReference type="NCBI Taxonomy" id="2784346"/>
    <lineage>
        <taxon>Bacteria</taxon>
        <taxon>Bacillati</taxon>
        <taxon>Actinomycetota</taxon>
        <taxon>Actinomycetes</taxon>
        <taxon>Kitasatosporales</taxon>
        <taxon>Streptomycetaceae</taxon>
        <taxon>Actinacidiphila</taxon>
    </lineage>
</organism>
<reference evidence="1 2" key="1">
    <citation type="submission" date="2021-01" db="EMBL/GenBank/DDBJ databases">
        <title>Streptomyces acididurans sp. nov., isolated from a peat swamp forest soil.</title>
        <authorList>
            <person name="Chantavorakit T."/>
            <person name="Duangmal K."/>
        </authorList>
    </citation>
    <scope>NUCLEOTIDE SEQUENCE [LARGE SCALE GENOMIC DNA]</scope>
    <source>
        <strain evidence="1 2">KK5PA1</strain>
    </source>
</reference>
<evidence type="ECO:0000313" key="2">
    <source>
        <dbReference type="Proteomes" id="UP000749040"/>
    </source>
</evidence>
<keyword evidence="2" id="KW-1185">Reference proteome</keyword>
<proteinExistence type="predicted"/>
<gene>
    <name evidence="1" type="ORF">ITX44_37175</name>
</gene>
<dbReference type="EMBL" id="JADKYB010000031">
    <property type="protein sequence ID" value="MBM9510096.1"/>
    <property type="molecule type" value="Genomic_DNA"/>
</dbReference>
<protein>
    <submittedName>
        <fullName evidence="1">Uncharacterized protein</fullName>
    </submittedName>
</protein>
<comment type="caution">
    <text evidence="1">The sequence shown here is derived from an EMBL/GenBank/DDBJ whole genome shotgun (WGS) entry which is preliminary data.</text>
</comment>
<dbReference type="Proteomes" id="UP000749040">
    <property type="component" value="Unassembled WGS sequence"/>
</dbReference>
<sequence>MEEDHVSIRPAVPARWEERHRDAFGCSAWERALHHAWVLTCWRPNPELGGQPDPHLAEQDGLAVASVLYGAAQAHHLLVDDLPLDEAALFATTVLSASLDPPRPRLPAPRHGAVLTDEGLGRVLRALGPHDAGADPPLPPARVGYRTRDLLARPGGHTRPYRDDWSMYVGLAWDGIDQTGGRPGDRAGEVARRAEGIRPPEALRRLAATHPDLRVLATEGRLPRATAGASWLSHAGRLICLSYEVVAAIGQSPLDPGTLPLPVMGAIRAYATAVDSLAAAARDLQGLWRAHAGQRPEPDPARWAEQEIPPSLHAQLRDTERCLAAICAVLLGPASG</sequence>
<accession>A0ABS2U3D0</accession>
<name>A0ABS2U3D0_9ACTN</name>
<evidence type="ECO:0000313" key="1">
    <source>
        <dbReference type="EMBL" id="MBM9510096.1"/>
    </source>
</evidence>